<dbReference type="SUPFAM" id="SSF81606">
    <property type="entry name" value="PP2C-like"/>
    <property type="match status" value="1"/>
</dbReference>
<dbReference type="InterPro" id="IPR015655">
    <property type="entry name" value="PP2C"/>
</dbReference>
<evidence type="ECO:0000259" key="12">
    <source>
        <dbReference type="PROSITE" id="PS51746"/>
    </source>
</evidence>
<evidence type="ECO:0000256" key="1">
    <source>
        <dbReference type="ARBA" id="ARBA00001936"/>
    </source>
</evidence>
<dbReference type="GO" id="GO:1902531">
    <property type="term" value="P:regulation of intracellular signal transduction"/>
    <property type="evidence" value="ECO:0000318"/>
    <property type="project" value="GO_Central"/>
</dbReference>
<feature type="compositionally biased region" description="Basic and acidic residues" evidence="10">
    <location>
        <begin position="294"/>
        <end position="312"/>
    </location>
</feature>
<comment type="similarity">
    <text evidence="9">Belongs to the PP2C family.</text>
</comment>
<evidence type="ECO:0000256" key="4">
    <source>
        <dbReference type="ARBA" id="ARBA00022723"/>
    </source>
</evidence>
<dbReference type="SMART" id="SM00220">
    <property type="entry name" value="S_TKc"/>
    <property type="match status" value="1"/>
</dbReference>
<evidence type="ECO:0000259" key="11">
    <source>
        <dbReference type="PROSITE" id="PS50011"/>
    </source>
</evidence>
<keyword evidence="6" id="KW-0460">Magnesium</keyword>
<dbReference type="GO" id="GO:0004672">
    <property type="term" value="F:protein kinase activity"/>
    <property type="evidence" value="ECO:0007669"/>
    <property type="project" value="InterPro"/>
</dbReference>
<evidence type="ECO:0000256" key="5">
    <source>
        <dbReference type="ARBA" id="ARBA00022801"/>
    </source>
</evidence>
<evidence type="ECO:0000313" key="13">
    <source>
        <dbReference type="EMBL" id="PTQ44716.1"/>
    </source>
</evidence>
<evidence type="ECO:0000256" key="9">
    <source>
        <dbReference type="RuleBase" id="RU003465"/>
    </source>
</evidence>
<dbReference type="InterPro" id="IPR008271">
    <property type="entry name" value="Ser/Thr_kinase_AS"/>
</dbReference>
<reference evidence="14" key="1">
    <citation type="journal article" date="2017" name="Cell">
        <title>Insights into land plant evolution garnered from the Marchantia polymorpha genome.</title>
        <authorList>
            <person name="Bowman J.L."/>
            <person name="Kohchi T."/>
            <person name="Yamato K.T."/>
            <person name="Jenkins J."/>
            <person name="Shu S."/>
            <person name="Ishizaki K."/>
            <person name="Yamaoka S."/>
            <person name="Nishihama R."/>
            <person name="Nakamura Y."/>
            <person name="Berger F."/>
            <person name="Adam C."/>
            <person name="Aki S.S."/>
            <person name="Althoff F."/>
            <person name="Araki T."/>
            <person name="Arteaga-Vazquez M.A."/>
            <person name="Balasubrmanian S."/>
            <person name="Barry K."/>
            <person name="Bauer D."/>
            <person name="Boehm C.R."/>
            <person name="Briginshaw L."/>
            <person name="Caballero-Perez J."/>
            <person name="Catarino B."/>
            <person name="Chen F."/>
            <person name="Chiyoda S."/>
            <person name="Chovatia M."/>
            <person name="Davies K.M."/>
            <person name="Delmans M."/>
            <person name="Demura T."/>
            <person name="Dierschke T."/>
            <person name="Dolan L."/>
            <person name="Dorantes-Acosta A.E."/>
            <person name="Eklund D.M."/>
            <person name="Florent S.N."/>
            <person name="Flores-Sandoval E."/>
            <person name="Fujiyama A."/>
            <person name="Fukuzawa H."/>
            <person name="Galik B."/>
            <person name="Grimanelli D."/>
            <person name="Grimwood J."/>
            <person name="Grossniklaus U."/>
            <person name="Hamada T."/>
            <person name="Haseloff J."/>
            <person name="Hetherington A.J."/>
            <person name="Higo A."/>
            <person name="Hirakawa Y."/>
            <person name="Hundley H.N."/>
            <person name="Ikeda Y."/>
            <person name="Inoue K."/>
            <person name="Inoue S.I."/>
            <person name="Ishida S."/>
            <person name="Jia Q."/>
            <person name="Kakita M."/>
            <person name="Kanazawa T."/>
            <person name="Kawai Y."/>
            <person name="Kawashima T."/>
            <person name="Kennedy M."/>
            <person name="Kinose K."/>
            <person name="Kinoshita T."/>
            <person name="Kohara Y."/>
            <person name="Koide E."/>
            <person name="Komatsu K."/>
            <person name="Kopischke S."/>
            <person name="Kubo M."/>
            <person name="Kyozuka J."/>
            <person name="Lagercrantz U."/>
            <person name="Lin S.S."/>
            <person name="Lindquist E."/>
            <person name="Lipzen A.M."/>
            <person name="Lu C.W."/>
            <person name="De Luna E."/>
            <person name="Martienssen R.A."/>
            <person name="Minamino N."/>
            <person name="Mizutani M."/>
            <person name="Mizutani M."/>
            <person name="Mochizuki N."/>
            <person name="Monte I."/>
            <person name="Mosher R."/>
            <person name="Nagasaki H."/>
            <person name="Nakagami H."/>
            <person name="Naramoto S."/>
            <person name="Nishitani K."/>
            <person name="Ohtani M."/>
            <person name="Okamoto T."/>
            <person name="Okumura M."/>
            <person name="Phillips J."/>
            <person name="Pollak B."/>
            <person name="Reinders A."/>
            <person name="Rovekamp M."/>
            <person name="Sano R."/>
            <person name="Sawa S."/>
            <person name="Schmid M.W."/>
            <person name="Shirakawa M."/>
            <person name="Solano R."/>
            <person name="Spunde A."/>
            <person name="Suetsugu N."/>
            <person name="Sugano S."/>
            <person name="Sugiyama A."/>
            <person name="Sun R."/>
            <person name="Suzuki Y."/>
            <person name="Takenaka M."/>
            <person name="Takezawa D."/>
            <person name="Tomogane H."/>
            <person name="Tsuzuki M."/>
            <person name="Ueda T."/>
            <person name="Umeda M."/>
            <person name="Ward J.M."/>
            <person name="Watanabe Y."/>
            <person name="Yazaki K."/>
            <person name="Yokoyama R."/>
            <person name="Yoshitake Y."/>
            <person name="Yotsui I."/>
            <person name="Zachgo S."/>
            <person name="Schmutz J."/>
        </authorList>
    </citation>
    <scope>NUCLEOTIDE SEQUENCE [LARGE SCALE GENOMIC DNA]</scope>
    <source>
        <strain evidence="14">Tak-1</strain>
    </source>
</reference>
<dbReference type="Pfam" id="PF00069">
    <property type="entry name" value="Pkinase"/>
    <property type="match status" value="1"/>
</dbReference>
<dbReference type="InterPro" id="IPR011009">
    <property type="entry name" value="Kinase-like_dom_sf"/>
</dbReference>
<dbReference type="InterPro" id="IPR036457">
    <property type="entry name" value="PPM-type-like_dom_sf"/>
</dbReference>
<evidence type="ECO:0000256" key="3">
    <source>
        <dbReference type="ARBA" id="ARBA00013081"/>
    </source>
</evidence>
<dbReference type="SMART" id="SM00332">
    <property type="entry name" value="PP2Cc"/>
    <property type="match status" value="1"/>
</dbReference>
<feature type="domain" description="Protein kinase" evidence="11">
    <location>
        <begin position="846"/>
        <end position="1320"/>
    </location>
</feature>
<gene>
    <name evidence="13" type="ORF">MARPO_0019s0132</name>
</gene>
<feature type="region of interest" description="Disordered" evidence="10">
    <location>
        <begin position="573"/>
        <end position="595"/>
    </location>
</feature>
<keyword evidence="7 9" id="KW-0904">Protein phosphatase</keyword>
<keyword evidence="14" id="KW-1185">Reference proteome</keyword>
<dbReference type="PROSITE" id="PS51746">
    <property type="entry name" value="PPM_2"/>
    <property type="match status" value="1"/>
</dbReference>
<dbReference type="InterPro" id="IPR001932">
    <property type="entry name" value="PPM-type_phosphatase-like_dom"/>
</dbReference>
<proteinExistence type="inferred from homology"/>
<dbReference type="PROSITE" id="PS00108">
    <property type="entry name" value="PROTEIN_KINASE_ST"/>
    <property type="match status" value="1"/>
</dbReference>
<keyword evidence="5 9" id="KW-0378">Hydrolase</keyword>
<keyword evidence="4" id="KW-0479">Metal-binding</keyword>
<protein>
    <recommendedName>
        <fullName evidence="3">protein-serine/threonine phosphatase</fullName>
        <ecNumber evidence="3">3.1.3.16</ecNumber>
    </recommendedName>
</protein>
<name>A0A2R6XF46_MARPO</name>
<feature type="compositionally biased region" description="Basic and acidic residues" evidence="10">
    <location>
        <begin position="264"/>
        <end position="276"/>
    </location>
</feature>
<dbReference type="CDD" id="cd00143">
    <property type="entry name" value="PP2Cc"/>
    <property type="match status" value="1"/>
</dbReference>
<evidence type="ECO:0000256" key="8">
    <source>
        <dbReference type="ARBA" id="ARBA00023211"/>
    </source>
</evidence>
<feature type="domain" description="PPM-type phosphatase" evidence="12">
    <location>
        <begin position="141"/>
        <end position="635"/>
    </location>
</feature>
<dbReference type="EMBL" id="KZ772691">
    <property type="protein sequence ID" value="PTQ44716.1"/>
    <property type="molecule type" value="Genomic_DNA"/>
</dbReference>
<sequence length="1327" mass="148174">MGALAKFTRWKHFLCVCIRSLHTRSRNHKRANFVCSVVWTLLLCSNLVKTSGYSQVSHEQEQAAVGAFSLSSEESLSAEVTKLSSSNPEHDDLGKCDKSTFVDEQELRLPETSDSRHSDFKLECGVGDGIFNANTHDQYNVCGVALFQGRRPSQEDRAVCLSSLCLLLSGIENITVGLYAVFDGHGGQEASTFAAEVFHHHFVDHFTQIIESSDVAMIRGIKASQKEGKWTSQGSWSHGSPSLKGDASADAFEASSLFSDEDPERLLPSKSPRDARTNQVYTSIKPSDMGSSFENREVPHKSSEGEREQPGVLNDEARRELIREVLEDGLIIRRILAEALSRAVFSIDTMFSVTARQLGLFSGSTACIVLQVEEDILVANLGDSKAFFCEPSGKVSCDQKPNGRRKRKSERSKADCQTGLRVRDLTRDHRPDRDDERQRIEGAGGFVTTHGAVARVNGKLAVSRSIGDVHLKRYGVIADPEFTGWLKIPKSQSFLTIASDGVFEKLNTQSVCDVLYAINANEDVFTVLGLENSTADAIIAMPSIAERLNDYWGSVIRQGSSLSVGEGIWERDSSNLGNSSAAREAGEGNQKGAEGTEERLVVKALSLVQSMAEAVGEMALKLGTMDNVGTIVLSLRPLPALLPDPHLEKTTNESQRLADDPQTVIELSDRNTVQGLRDEATVVEAVIEADSLISNGTSSSRTWSKSHNRNKTSVVMTQNLEASYCYELIESLPRHAIVPLTNVVEGGTVREEDEAGNREGLLTTDVYYTGPGGGGSVELYREQLVCTPKQTHQKEMKELCRRPVRLSHFLALIGSVPLDSQTLLPDTDIPSDRPVFVPSSTRYHRYMLKKNFARGAFGEVWLAVRRARSVPDGGDTNEFYNSSCSAGDDRFETTEQNRNYKDDRTTYVLKRILVERGNHVYLSGLREKYFGEIFLNASLARSRASKYSSSYSCAHSNPFSMSRFGYCPWRLNQSRSFTRQNSGSRRTENPRGFDRCNIGPTISEEGVEYIARYVESLEVIGPRELWLVFKNEGKSLSSLLYSTEGAEVESGMEGAEGFFTVVQPSPWWHWLKSTPAGQKEMRSILRQLLLAVKACHSRNITHRDIKPENMIVSWKGSQGGSHPSKLKLRLIDFGSALDPFTVKHLYGPSGPSRLEQTNEYAPPEALLGNHWLYFHSQHAHVYDMWSVGVVMLELVLGTPHVFQISSRTRALLDRRLQGWDQSAKETAYMLRAFMEMCILLPGISSHHQFHHQRDNLDNSEEQRLASWECTEQAFLEQIKQRDILGIGMPDKWALRLVRRLLQWYPEDRISAEDSLKHPYFHPELQTD</sequence>
<dbReference type="OMA" id="LWDPEDR"/>
<organism evidence="13 14">
    <name type="scientific">Marchantia polymorpha</name>
    <name type="common">Common liverwort</name>
    <name type="synonym">Marchantia aquatica</name>
    <dbReference type="NCBI Taxonomy" id="3197"/>
    <lineage>
        <taxon>Eukaryota</taxon>
        <taxon>Viridiplantae</taxon>
        <taxon>Streptophyta</taxon>
        <taxon>Embryophyta</taxon>
        <taxon>Marchantiophyta</taxon>
        <taxon>Marchantiopsida</taxon>
        <taxon>Marchantiidae</taxon>
        <taxon>Marchantiales</taxon>
        <taxon>Marchantiaceae</taxon>
        <taxon>Marchantia</taxon>
    </lineage>
</organism>
<dbReference type="InterPro" id="IPR000719">
    <property type="entry name" value="Prot_kinase_dom"/>
</dbReference>
<dbReference type="Pfam" id="PF00481">
    <property type="entry name" value="PP2C"/>
    <property type="match status" value="1"/>
</dbReference>
<dbReference type="EC" id="3.1.3.16" evidence="3"/>
<dbReference type="PROSITE" id="PS50011">
    <property type="entry name" value="PROTEIN_KINASE_DOM"/>
    <property type="match status" value="1"/>
</dbReference>
<dbReference type="Proteomes" id="UP000244005">
    <property type="component" value="Unassembled WGS sequence"/>
</dbReference>
<evidence type="ECO:0000256" key="10">
    <source>
        <dbReference type="SAM" id="MobiDB-lite"/>
    </source>
</evidence>
<feature type="region of interest" description="Disordered" evidence="10">
    <location>
        <begin position="260"/>
        <end position="312"/>
    </location>
</feature>
<dbReference type="OrthoDB" id="10264738at2759"/>
<dbReference type="InterPro" id="IPR000222">
    <property type="entry name" value="PP2C_BS"/>
</dbReference>
<dbReference type="GO" id="GO:0004722">
    <property type="term" value="F:protein serine/threonine phosphatase activity"/>
    <property type="evidence" value="ECO:0000318"/>
    <property type="project" value="GO_Central"/>
</dbReference>
<dbReference type="SUPFAM" id="SSF56112">
    <property type="entry name" value="Protein kinase-like (PK-like)"/>
    <property type="match status" value="1"/>
</dbReference>
<feature type="compositionally biased region" description="Polar residues" evidence="10">
    <location>
        <begin position="277"/>
        <end position="293"/>
    </location>
</feature>
<dbReference type="Gene3D" id="1.10.510.10">
    <property type="entry name" value="Transferase(Phosphotransferase) domain 1"/>
    <property type="match status" value="1"/>
</dbReference>
<evidence type="ECO:0000313" key="14">
    <source>
        <dbReference type="Proteomes" id="UP000244005"/>
    </source>
</evidence>
<keyword evidence="8" id="KW-0464">Manganese</keyword>
<dbReference type="PROSITE" id="PS01032">
    <property type="entry name" value="PPM_1"/>
    <property type="match status" value="1"/>
</dbReference>
<accession>A0A2R6XF46</accession>
<comment type="cofactor">
    <cofactor evidence="2">
        <name>Mg(2+)</name>
        <dbReference type="ChEBI" id="CHEBI:18420"/>
    </cofactor>
</comment>
<evidence type="ECO:0000256" key="6">
    <source>
        <dbReference type="ARBA" id="ARBA00022842"/>
    </source>
</evidence>
<dbReference type="PANTHER" id="PTHR47992">
    <property type="entry name" value="PROTEIN PHOSPHATASE"/>
    <property type="match status" value="1"/>
</dbReference>
<dbReference type="GO" id="GO:0005524">
    <property type="term" value="F:ATP binding"/>
    <property type="evidence" value="ECO:0007669"/>
    <property type="project" value="InterPro"/>
</dbReference>
<dbReference type="Gene3D" id="3.60.40.10">
    <property type="entry name" value="PPM-type phosphatase domain"/>
    <property type="match status" value="1"/>
</dbReference>
<comment type="cofactor">
    <cofactor evidence="1">
        <name>Mn(2+)</name>
        <dbReference type="ChEBI" id="CHEBI:29035"/>
    </cofactor>
</comment>
<evidence type="ECO:0000256" key="2">
    <source>
        <dbReference type="ARBA" id="ARBA00001946"/>
    </source>
</evidence>
<evidence type="ECO:0000256" key="7">
    <source>
        <dbReference type="ARBA" id="ARBA00022912"/>
    </source>
</evidence>
<dbReference type="GO" id="GO:0046872">
    <property type="term" value="F:metal ion binding"/>
    <property type="evidence" value="ECO:0007669"/>
    <property type="project" value="UniProtKB-KW"/>
</dbReference>
<dbReference type="Gramene" id="Mp1g13620.1">
    <property type="protein sequence ID" value="Mp1g13620.1.cds"/>
    <property type="gene ID" value="Mp1g13620"/>
</dbReference>